<dbReference type="PANTHER" id="PTHR43557:SF2">
    <property type="entry name" value="RIESKE DOMAIN-CONTAINING PROTEIN-RELATED"/>
    <property type="match status" value="1"/>
</dbReference>
<evidence type="ECO:0000256" key="4">
    <source>
        <dbReference type="ARBA" id="ARBA00023002"/>
    </source>
</evidence>
<dbReference type="EMBL" id="JBHLZU010000002">
    <property type="protein sequence ID" value="MFB9902728.1"/>
    <property type="molecule type" value="Genomic_DNA"/>
</dbReference>
<gene>
    <name evidence="7" type="ORF">ACFFQA_02125</name>
</gene>
<keyword evidence="8" id="KW-1185">Reference proteome</keyword>
<dbReference type="InterPro" id="IPR023753">
    <property type="entry name" value="FAD/NAD-binding_dom"/>
</dbReference>
<dbReference type="PANTHER" id="PTHR43557">
    <property type="entry name" value="APOPTOSIS-INDUCING FACTOR 1"/>
    <property type="match status" value="1"/>
</dbReference>
<sequence length="383" mass="39812">MRTVAVVGASLAGLSAARELRSQGFDGRLVIIGDEPHRPYDRPPLSKDFLLGRAEPADLALTDDDELAELDAEWLLGTTATGLTPAGRAVRLDDDHEVVADGVVIATGARPRTLVGQGGLGGVHTLRTLDDALALRADLEAAERVVVVGAGFIGAEVASSCAARGLHVTVLEAAPKPLAALGTEMAEACAALHGDHGVRLLCGTGVVGLSGDHRVREVLLTDGSSVSADVVVVGVGVVPTTGWLTGSGLLVDNGIVCDPGCRTSLSTVVAVGDVANVGGVRVEHWTSATEQPRTAVRNLLAGELVESCAHVPYFWSDQYGVRIQFAGRVRPDDSVEIVEGSVADRGFLAVWRRDGVDVGVLGFNSARSFGRRRRGLTPALNPP</sequence>
<evidence type="ECO:0000313" key="7">
    <source>
        <dbReference type="EMBL" id="MFB9902728.1"/>
    </source>
</evidence>
<evidence type="ECO:0000259" key="5">
    <source>
        <dbReference type="Pfam" id="PF07992"/>
    </source>
</evidence>
<dbReference type="Gene3D" id="3.50.50.60">
    <property type="entry name" value="FAD/NAD(P)-binding domain"/>
    <property type="match status" value="2"/>
</dbReference>
<reference evidence="7 8" key="1">
    <citation type="submission" date="2024-09" db="EMBL/GenBank/DDBJ databases">
        <authorList>
            <person name="Sun Q."/>
            <person name="Mori K."/>
        </authorList>
    </citation>
    <scope>NUCLEOTIDE SEQUENCE [LARGE SCALE GENOMIC DNA]</scope>
    <source>
        <strain evidence="7 8">TBRC 7907</strain>
    </source>
</reference>
<dbReference type="RefSeq" id="WP_377849802.1">
    <property type="nucleotide sequence ID" value="NZ_JBHLZU010000002.1"/>
</dbReference>
<name>A0ABV5ZRC7_9PSEU</name>
<feature type="domain" description="Reductase C-terminal" evidence="6">
    <location>
        <begin position="313"/>
        <end position="374"/>
    </location>
</feature>
<comment type="caution">
    <text evidence="7">The sequence shown here is derived from an EMBL/GenBank/DDBJ whole genome shotgun (WGS) entry which is preliminary data.</text>
</comment>
<dbReference type="PRINTS" id="PR00411">
    <property type="entry name" value="PNDRDTASEI"/>
</dbReference>
<evidence type="ECO:0000259" key="6">
    <source>
        <dbReference type="Pfam" id="PF14759"/>
    </source>
</evidence>
<dbReference type="PRINTS" id="PR00368">
    <property type="entry name" value="FADPNR"/>
</dbReference>
<keyword evidence="4" id="KW-0560">Oxidoreductase</keyword>
<dbReference type="InterPro" id="IPR050446">
    <property type="entry name" value="FAD-oxidoreductase/Apoptosis"/>
</dbReference>
<dbReference type="InterPro" id="IPR036188">
    <property type="entry name" value="FAD/NAD-bd_sf"/>
</dbReference>
<evidence type="ECO:0000313" key="8">
    <source>
        <dbReference type="Proteomes" id="UP001589693"/>
    </source>
</evidence>
<feature type="domain" description="FAD/NAD(P)-binding" evidence="5">
    <location>
        <begin position="3"/>
        <end position="291"/>
    </location>
</feature>
<dbReference type="Pfam" id="PF07992">
    <property type="entry name" value="Pyr_redox_2"/>
    <property type="match status" value="1"/>
</dbReference>
<dbReference type="InterPro" id="IPR016156">
    <property type="entry name" value="FAD/NAD-linked_Rdtase_dimer_sf"/>
</dbReference>
<comment type="cofactor">
    <cofactor evidence="1">
        <name>FAD</name>
        <dbReference type="ChEBI" id="CHEBI:57692"/>
    </cofactor>
</comment>
<evidence type="ECO:0000256" key="2">
    <source>
        <dbReference type="ARBA" id="ARBA00022630"/>
    </source>
</evidence>
<dbReference type="SUPFAM" id="SSF51905">
    <property type="entry name" value="FAD/NAD(P)-binding domain"/>
    <property type="match status" value="2"/>
</dbReference>
<dbReference type="InterPro" id="IPR028202">
    <property type="entry name" value="Reductase_C"/>
</dbReference>
<protein>
    <submittedName>
        <fullName evidence="7">NAD(P)/FAD-dependent oxidoreductase</fullName>
    </submittedName>
</protein>
<keyword evidence="3" id="KW-0274">FAD</keyword>
<dbReference type="Proteomes" id="UP001589693">
    <property type="component" value="Unassembled WGS sequence"/>
</dbReference>
<dbReference type="Pfam" id="PF14759">
    <property type="entry name" value="Reductase_C"/>
    <property type="match status" value="1"/>
</dbReference>
<proteinExistence type="predicted"/>
<accession>A0ABV5ZRC7</accession>
<dbReference type="Gene3D" id="3.30.390.30">
    <property type="match status" value="1"/>
</dbReference>
<organism evidence="7 8">
    <name type="scientific">Allokutzneria oryzae</name>
    <dbReference type="NCBI Taxonomy" id="1378989"/>
    <lineage>
        <taxon>Bacteria</taxon>
        <taxon>Bacillati</taxon>
        <taxon>Actinomycetota</taxon>
        <taxon>Actinomycetes</taxon>
        <taxon>Pseudonocardiales</taxon>
        <taxon>Pseudonocardiaceae</taxon>
        <taxon>Allokutzneria</taxon>
    </lineage>
</organism>
<dbReference type="SUPFAM" id="SSF55424">
    <property type="entry name" value="FAD/NAD-linked reductases, dimerisation (C-terminal) domain"/>
    <property type="match status" value="1"/>
</dbReference>
<evidence type="ECO:0000256" key="1">
    <source>
        <dbReference type="ARBA" id="ARBA00001974"/>
    </source>
</evidence>
<keyword evidence="2" id="KW-0285">Flavoprotein</keyword>
<evidence type="ECO:0000256" key="3">
    <source>
        <dbReference type="ARBA" id="ARBA00022827"/>
    </source>
</evidence>